<dbReference type="EMBL" id="BNEE01000004">
    <property type="protein sequence ID" value="GHI84848.1"/>
    <property type="molecule type" value="Genomic_DNA"/>
</dbReference>
<keyword evidence="2" id="KW-1133">Transmembrane helix</keyword>
<evidence type="ECO:0000259" key="3">
    <source>
        <dbReference type="Pfam" id="PF19747"/>
    </source>
</evidence>
<keyword evidence="2" id="KW-0812">Transmembrane</keyword>
<dbReference type="Proteomes" id="UP000600026">
    <property type="component" value="Unassembled WGS sequence"/>
</dbReference>
<gene>
    <name evidence="4" type="ORF">Sxan_22120</name>
</gene>
<reference evidence="4" key="1">
    <citation type="submission" date="2020-09" db="EMBL/GenBank/DDBJ databases">
        <title>Whole genome shotgun sequence of Streptomyces xanthophaeus NBRC 12829.</title>
        <authorList>
            <person name="Komaki H."/>
            <person name="Tamura T."/>
        </authorList>
    </citation>
    <scope>NUCLEOTIDE SEQUENCE</scope>
    <source>
        <strain evidence="4">NBRC 12829</strain>
    </source>
</reference>
<dbReference type="Pfam" id="PF19747">
    <property type="entry name" value="DUF6234"/>
    <property type="match status" value="1"/>
</dbReference>
<feature type="transmembrane region" description="Helical" evidence="2">
    <location>
        <begin position="35"/>
        <end position="58"/>
    </location>
</feature>
<feature type="region of interest" description="Disordered" evidence="1">
    <location>
        <begin position="1"/>
        <end position="27"/>
    </location>
</feature>
<accession>A0A919H192</accession>
<keyword evidence="2" id="KW-0472">Membrane</keyword>
<feature type="region of interest" description="Disordered" evidence="1">
    <location>
        <begin position="122"/>
        <end position="144"/>
    </location>
</feature>
<evidence type="ECO:0000313" key="5">
    <source>
        <dbReference type="Proteomes" id="UP000600026"/>
    </source>
</evidence>
<organism evidence="4 5">
    <name type="scientific">Streptomyces xanthophaeus</name>
    <dbReference type="NCBI Taxonomy" id="67385"/>
    <lineage>
        <taxon>Bacteria</taxon>
        <taxon>Bacillati</taxon>
        <taxon>Actinomycetota</taxon>
        <taxon>Actinomycetes</taxon>
        <taxon>Kitasatosporales</taxon>
        <taxon>Streptomycetaceae</taxon>
        <taxon>Streptomyces</taxon>
    </lineage>
</organism>
<dbReference type="AlphaFoldDB" id="A0A919H192"/>
<sequence>MPGRAPEGRVVGMDTSPAPAGPREHRGPGADVARAAFLIVGELLALATVFFLWVLSGLSFGPSTDEGHPVWGYLVAAGCLAVLMTWASLGASHRGEGVTAVTQALMAMGTVVVILGGASYQHREDTPPPPDPCLKSPSAPWCYG</sequence>
<proteinExistence type="predicted"/>
<name>A0A919H192_9ACTN</name>
<protein>
    <recommendedName>
        <fullName evidence="3">DUF6234 domain-containing protein</fullName>
    </recommendedName>
</protein>
<feature type="compositionally biased region" description="Low complexity" evidence="1">
    <location>
        <begin position="133"/>
        <end position="144"/>
    </location>
</feature>
<dbReference type="InterPro" id="IPR046201">
    <property type="entry name" value="DUF6234"/>
</dbReference>
<evidence type="ECO:0000256" key="1">
    <source>
        <dbReference type="SAM" id="MobiDB-lite"/>
    </source>
</evidence>
<feature type="transmembrane region" description="Helical" evidence="2">
    <location>
        <begin position="101"/>
        <end position="120"/>
    </location>
</feature>
<evidence type="ECO:0000256" key="2">
    <source>
        <dbReference type="SAM" id="Phobius"/>
    </source>
</evidence>
<comment type="caution">
    <text evidence="4">The sequence shown here is derived from an EMBL/GenBank/DDBJ whole genome shotgun (WGS) entry which is preliminary data.</text>
</comment>
<evidence type="ECO:0000313" key="4">
    <source>
        <dbReference type="EMBL" id="GHI84848.1"/>
    </source>
</evidence>
<feature type="domain" description="DUF6234" evidence="3">
    <location>
        <begin position="29"/>
        <end position="142"/>
    </location>
</feature>
<keyword evidence="5" id="KW-1185">Reference proteome</keyword>
<feature type="transmembrane region" description="Helical" evidence="2">
    <location>
        <begin position="70"/>
        <end position="89"/>
    </location>
</feature>